<dbReference type="GO" id="GO:0042781">
    <property type="term" value="F:3'-tRNA processing endoribonuclease activity"/>
    <property type="evidence" value="ECO:0007669"/>
    <property type="project" value="TreeGrafter"/>
</dbReference>
<gene>
    <name evidence="8" type="ORF">A2876_01070</name>
</gene>
<evidence type="ECO:0000256" key="5">
    <source>
        <dbReference type="ARBA" id="ARBA00022884"/>
    </source>
</evidence>
<evidence type="ECO:0000256" key="1">
    <source>
        <dbReference type="ARBA" id="ARBA00022694"/>
    </source>
</evidence>
<feature type="region of interest" description="Disordered" evidence="7">
    <location>
        <begin position="1"/>
        <end position="23"/>
    </location>
</feature>
<evidence type="ECO:0000256" key="3">
    <source>
        <dbReference type="ARBA" id="ARBA00022759"/>
    </source>
</evidence>
<dbReference type="PANTHER" id="PTHR33992:SF1">
    <property type="entry name" value="RIBONUCLEASE P PROTEIN COMPONENT"/>
    <property type="match status" value="1"/>
</dbReference>
<evidence type="ECO:0000256" key="2">
    <source>
        <dbReference type="ARBA" id="ARBA00022722"/>
    </source>
</evidence>
<evidence type="ECO:0000313" key="9">
    <source>
        <dbReference type="Proteomes" id="UP000178176"/>
    </source>
</evidence>
<dbReference type="InterPro" id="IPR014721">
    <property type="entry name" value="Ribsml_uS5_D2-typ_fold_subgr"/>
</dbReference>
<dbReference type="PANTHER" id="PTHR33992">
    <property type="entry name" value="RIBONUCLEASE P PROTEIN COMPONENT"/>
    <property type="match status" value="1"/>
</dbReference>
<evidence type="ECO:0000256" key="7">
    <source>
        <dbReference type="SAM" id="MobiDB-lite"/>
    </source>
</evidence>
<accession>A0A1F4YGR9</accession>
<dbReference type="Proteomes" id="UP000178176">
    <property type="component" value="Unassembled WGS sequence"/>
</dbReference>
<evidence type="ECO:0000256" key="6">
    <source>
        <dbReference type="NCBIfam" id="TIGR00188"/>
    </source>
</evidence>
<dbReference type="NCBIfam" id="TIGR00188">
    <property type="entry name" value="rnpA"/>
    <property type="match status" value="1"/>
</dbReference>
<dbReference type="EMBL" id="MEXH01000002">
    <property type="protein sequence ID" value="OGC93122.1"/>
    <property type="molecule type" value="Genomic_DNA"/>
</dbReference>
<keyword evidence="2" id="KW-0540">Nuclease</keyword>
<evidence type="ECO:0000256" key="4">
    <source>
        <dbReference type="ARBA" id="ARBA00022801"/>
    </source>
</evidence>
<dbReference type="AlphaFoldDB" id="A0A1F4YGR9"/>
<keyword evidence="3" id="KW-0255">Endonuclease</keyword>
<dbReference type="InterPro" id="IPR000100">
    <property type="entry name" value="RNase_P"/>
</dbReference>
<proteinExistence type="predicted"/>
<keyword evidence="4" id="KW-0378">Hydrolase</keyword>
<dbReference type="Pfam" id="PF00825">
    <property type="entry name" value="Ribonuclease_P"/>
    <property type="match status" value="1"/>
</dbReference>
<comment type="caution">
    <text evidence="8">The sequence shown here is derived from an EMBL/GenBank/DDBJ whole genome shotgun (WGS) entry which is preliminary data.</text>
</comment>
<dbReference type="GO" id="GO:0000049">
    <property type="term" value="F:tRNA binding"/>
    <property type="evidence" value="ECO:0007669"/>
    <property type="project" value="InterPro"/>
</dbReference>
<keyword evidence="5" id="KW-0694">RNA-binding</keyword>
<evidence type="ECO:0000313" key="8">
    <source>
        <dbReference type="EMBL" id="OGC93122.1"/>
    </source>
</evidence>
<dbReference type="EC" id="3.1.26.5" evidence="6"/>
<dbReference type="GO" id="GO:0004526">
    <property type="term" value="F:ribonuclease P activity"/>
    <property type="evidence" value="ECO:0007669"/>
    <property type="project" value="UniProtKB-UniRule"/>
</dbReference>
<reference evidence="8 9" key="1">
    <citation type="journal article" date="2016" name="Nat. Commun.">
        <title>Thousands of microbial genomes shed light on interconnected biogeochemical processes in an aquifer system.</title>
        <authorList>
            <person name="Anantharaman K."/>
            <person name="Brown C.T."/>
            <person name="Hug L.A."/>
            <person name="Sharon I."/>
            <person name="Castelle C.J."/>
            <person name="Probst A.J."/>
            <person name="Thomas B.C."/>
            <person name="Singh A."/>
            <person name="Wilkins M.J."/>
            <person name="Karaoz U."/>
            <person name="Brodie E.L."/>
            <person name="Williams K.H."/>
            <person name="Hubbard S.S."/>
            <person name="Banfield J.F."/>
        </authorList>
    </citation>
    <scope>NUCLEOTIDE SEQUENCE [LARGE SCALE GENOMIC DNA]</scope>
</reference>
<name>A0A1F4YGR9_9BACT</name>
<sequence>MLPRPRRLSRKDFLAAKSHGKSTRTPHFSLLTCSNNLSFSRFSIITSTKLHKSAVVRNRLRRQIYDQLSTISHQPSADIIIIPHHSMLNLPRAEIGPLLNQALSKITPGIS</sequence>
<organism evidence="8 9">
    <name type="scientific">Candidatus Amesbacteria bacterium RIFCSPHIGHO2_01_FULL_48_32b</name>
    <dbReference type="NCBI Taxonomy" id="1797253"/>
    <lineage>
        <taxon>Bacteria</taxon>
        <taxon>Candidatus Amesiibacteriota</taxon>
    </lineage>
</organism>
<keyword evidence="1" id="KW-0819">tRNA processing</keyword>
<protein>
    <recommendedName>
        <fullName evidence="6">Ribonuclease P protein component</fullName>
        <ecNumber evidence="6">3.1.26.5</ecNumber>
    </recommendedName>
</protein>
<dbReference type="SUPFAM" id="SSF54211">
    <property type="entry name" value="Ribosomal protein S5 domain 2-like"/>
    <property type="match status" value="1"/>
</dbReference>
<dbReference type="InterPro" id="IPR020568">
    <property type="entry name" value="Ribosomal_Su5_D2-typ_SF"/>
</dbReference>
<dbReference type="GO" id="GO:0030677">
    <property type="term" value="C:ribonuclease P complex"/>
    <property type="evidence" value="ECO:0007669"/>
    <property type="project" value="TreeGrafter"/>
</dbReference>
<dbReference type="Gene3D" id="3.30.230.10">
    <property type="match status" value="1"/>
</dbReference>